<evidence type="ECO:0000259" key="2">
    <source>
        <dbReference type="Pfam" id="PF05193"/>
    </source>
</evidence>
<dbReference type="PANTHER" id="PTHR11851:SF224">
    <property type="entry name" value="PROCESSING PROTEASE"/>
    <property type="match status" value="1"/>
</dbReference>
<gene>
    <name evidence="3" type="ORF">GCM10017600_24040</name>
</gene>
<proteinExistence type="predicted"/>
<dbReference type="EMBL" id="BSEV01000004">
    <property type="protein sequence ID" value="GLK08998.1"/>
    <property type="molecule type" value="Genomic_DNA"/>
</dbReference>
<dbReference type="Pfam" id="PF05193">
    <property type="entry name" value="Peptidase_M16_C"/>
    <property type="match status" value="1"/>
</dbReference>
<comment type="caution">
    <text evidence="3">The sequence shown here is derived from an EMBL/GenBank/DDBJ whole genome shotgun (WGS) entry which is preliminary data.</text>
</comment>
<dbReference type="InterPro" id="IPR011249">
    <property type="entry name" value="Metalloenz_LuxS/M16"/>
</dbReference>
<accession>A0A9W6MCR0</accession>
<dbReference type="InterPro" id="IPR011765">
    <property type="entry name" value="Pept_M16_N"/>
</dbReference>
<feature type="domain" description="Peptidase M16 C-terminal" evidence="2">
    <location>
        <begin position="184"/>
        <end position="361"/>
    </location>
</feature>
<organism evidence="3 4">
    <name type="scientific">Streptosporangium carneum</name>
    <dbReference type="NCBI Taxonomy" id="47481"/>
    <lineage>
        <taxon>Bacteria</taxon>
        <taxon>Bacillati</taxon>
        <taxon>Actinomycetota</taxon>
        <taxon>Actinomycetes</taxon>
        <taxon>Streptosporangiales</taxon>
        <taxon>Streptosporangiaceae</taxon>
        <taxon>Streptosporangium</taxon>
    </lineage>
</organism>
<dbReference type="InterPro" id="IPR007863">
    <property type="entry name" value="Peptidase_M16_C"/>
</dbReference>
<dbReference type="SUPFAM" id="SSF63411">
    <property type="entry name" value="LuxS/MPP-like metallohydrolase"/>
    <property type="match status" value="2"/>
</dbReference>
<evidence type="ECO:0000313" key="3">
    <source>
        <dbReference type="EMBL" id="GLK08998.1"/>
    </source>
</evidence>
<sequence>MSAVTSGLVRPLPELGPAAPLVLPPQAETVLPGGLTVVAIARRTAPLVELRLWVPMAAVDIAEGALLAQTLLSGTDARSATGIAVELQAAGGALDGGASPDRWLISGNCLASSLDRLLEILADVLDGALHPDYEVSVERERLAHRMRVVLSQPPNLARAELLRRVYGDHPYAVDTPAPERVDAVTAEDVRALHGQRMRPDGATLVLVGDLDPEEAVGLVSRRLGHWAGPGGPGEKILMPPAPRPAPGPLLLVDRPGAVQSSIRLALPASGRGHRDTAPLQLANLIFGGYFCSRWTENIREDKGYSYGPSSVIDHSLGGSAVMLSVNVATEVTAPALVETLYELGRIAALPPTSEEVEQARRYAIGSLSLSTATQAGLAGYAATLAGFGLRLDYLTAHAERLAAATVEDVHRAAMTYLGPGRAAAVVLGDVERVERGVGAVTATEVRRSPSEPRTT</sequence>
<protein>
    <submittedName>
        <fullName evidence="3">Peptidase M16</fullName>
    </submittedName>
</protein>
<keyword evidence="4" id="KW-1185">Reference proteome</keyword>
<reference evidence="3" key="1">
    <citation type="journal article" date="2014" name="Int. J. Syst. Evol. Microbiol.">
        <title>Complete genome sequence of Corynebacterium casei LMG S-19264T (=DSM 44701T), isolated from a smear-ripened cheese.</title>
        <authorList>
            <consortium name="US DOE Joint Genome Institute (JGI-PGF)"/>
            <person name="Walter F."/>
            <person name="Albersmeier A."/>
            <person name="Kalinowski J."/>
            <person name="Ruckert C."/>
        </authorList>
    </citation>
    <scope>NUCLEOTIDE SEQUENCE</scope>
    <source>
        <strain evidence="3">VKM Ac-2007</strain>
    </source>
</reference>
<dbReference type="Proteomes" id="UP001143474">
    <property type="component" value="Unassembled WGS sequence"/>
</dbReference>
<dbReference type="AlphaFoldDB" id="A0A9W6MCR0"/>
<evidence type="ECO:0000313" key="4">
    <source>
        <dbReference type="Proteomes" id="UP001143474"/>
    </source>
</evidence>
<reference evidence="3" key="2">
    <citation type="submission" date="2023-01" db="EMBL/GenBank/DDBJ databases">
        <authorList>
            <person name="Sun Q."/>
            <person name="Evtushenko L."/>
        </authorList>
    </citation>
    <scope>NUCLEOTIDE SEQUENCE</scope>
    <source>
        <strain evidence="3">VKM Ac-2007</strain>
    </source>
</reference>
<dbReference type="Pfam" id="PF00675">
    <property type="entry name" value="Peptidase_M16"/>
    <property type="match status" value="1"/>
</dbReference>
<dbReference type="InterPro" id="IPR050361">
    <property type="entry name" value="MPP/UQCRC_Complex"/>
</dbReference>
<dbReference type="RefSeq" id="WP_271217487.1">
    <property type="nucleotide sequence ID" value="NZ_BAAAVD010000004.1"/>
</dbReference>
<dbReference type="GO" id="GO:0046872">
    <property type="term" value="F:metal ion binding"/>
    <property type="evidence" value="ECO:0007669"/>
    <property type="project" value="InterPro"/>
</dbReference>
<dbReference type="Gene3D" id="3.30.830.10">
    <property type="entry name" value="Metalloenzyme, LuxS/M16 peptidase-like"/>
    <property type="match status" value="2"/>
</dbReference>
<dbReference type="PANTHER" id="PTHR11851">
    <property type="entry name" value="METALLOPROTEASE"/>
    <property type="match status" value="1"/>
</dbReference>
<feature type="domain" description="Peptidase M16 N-terminal" evidence="1">
    <location>
        <begin position="67"/>
        <end position="173"/>
    </location>
</feature>
<name>A0A9W6MCR0_9ACTN</name>
<evidence type="ECO:0000259" key="1">
    <source>
        <dbReference type="Pfam" id="PF00675"/>
    </source>
</evidence>